<dbReference type="HOGENOM" id="CLU_3253221_0_0_9"/>
<sequence>MVMGSFFDLTKELINIFSEIFLTKAFTFKNIQHRIYYEKTLK</sequence>
<proteinExistence type="predicted"/>
<dbReference type="Proteomes" id="UP000003491">
    <property type="component" value="Unassembled WGS sequence"/>
</dbReference>
<accession>C2E520</accession>
<organism evidence="1 2">
    <name type="scientific">Lactobacillus johnsonii ATCC 33200</name>
    <dbReference type="NCBI Taxonomy" id="525330"/>
    <lineage>
        <taxon>Bacteria</taxon>
        <taxon>Bacillati</taxon>
        <taxon>Bacillota</taxon>
        <taxon>Bacilli</taxon>
        <taxon>Lactobacillales</taxon>
        <taxon>Lactobacillaceae</taxon>
        <taxon>Lactobacillus</taxon>
    </lineage>
</organism>
<gene>
    <name evidence="1" type="ORF">HMPREF0528_0844</name>
</gene>
<dbReference type="EMBL" id="ACGR01000031">
    <property type="protein sequence ID" value="EEJ60071.1"/>
    <property type="molecule type" value="Genomic_DNA"/>
</dbReference>
<name>C2E520_LACJH</name>
<evidence type="ECO:0000313" key="1">
    <source>
        <dbReference type="EMBL" id="EEJ60071.1"/>
    </source>
</evidence>
<comment type="caution">
    <text evidence="1">The sequence shown here is derived from an EMBL/GenBank/DDBJ whole genome shotgun (WGS) entry which is preliminary data.</text>
</comment>
<reference evidence="1 2" key="1">
    <citation type="submission" date="2009-01" db="EMBL/GenBank/DDBJ databases">
        <authorList>
            <person name="Qin X."/>
            <person name="Bachman B."/>
            <person name="Battles P."/>
            <person name="Bell A."/>
            <person name="Bess C."/>
            <person name="Bickham C."/>
            <person name="Chaboub L."/>
            <person name="Chen D."/>
            <person name="Coyle M."/>
            <person name="Deiros D.R."/>
            <person name="Dinh H."/>
            <person name="Forbes L."/>
            <person name="Fowler G."/>
            <person name="Francisco L."/>
            <person name="Fu Q."/>
            <person name="Gubbala S."/>
            <person name="Hale W."/>
            <person name="Han Y."/>
            <person name="Hemphill L."/>
            <person name="Highlander S.K."/>
            <person name="Hirani K."/>
            <person name="Hogues M."/>
            <person name="Jackson L."/>
            <person name="Jakkamsetti A."/>
            <person name="Javaid M."/>
            <person name="Jiang H."/>
            <person name="Korchina V."/>
            <person name="Kovar C."/>
            <person name="Lara F."/>
            <person name="Lee S."/>
            <person name="Mata R."/>
            <person name="Mathew T."/>
            <person name="Moen C."/>
            <person name="Morales K."/>
            <person name="Munidasa M."/>
            <person name="Nazareth L."/>
            <person name="Ngo R."/>
            <person name="Nguyen L."/>
            <person name="Okwuonu G."/>
            <person name="Ongeri F."/>
            <person name="Patil S."/>
            <person name="Petrosino J."/>
            <person name="Pham C."/>
            <person name="Pham P."/>
            <person name="Pu L.-L."/>
            <person name="Puazo M."/>
            <person name="Raj R."/>
            <person name="Reid J."/>
            <person name="Rouhana J."/>
            <person name="Saada N."/>
            <person name="Shang Y."/>
            <person name="Simmons D."/>
            <person name="Thornton R."/>
            <person name="Warren J."/>
            <person name="Weissenberger G."/>
            <person name="Zhang J."/>
            <person name="Zhang L."/>
            <person name="Zhou C."/>
            <person name="Zhu D."/>
            <person name="Muzny D."/>
            <person name="Worley K."/>
            <person name="Gibbs R."/>
        </authorList>
    </citation>
    <scope>NUCLEOTIDE SEQUENCE [LARGE SCALE GENOMIC DNA]</scope>
    <source>
        <strain evidence="1 2">ATCC 33200</strain>
    </source>
</reference>
<protein>
    <submittedName>
        <fullName evidence="1">Uncharacterized protein</fullName>
    </submittedName>
</protein>
<evidence type="ECO:0000313" key="2">
    <source>
        <dbReference type="Proteomes" id="UP000003491"/>
    </source>
</evidence>
<dbReference type="AlphaFoldDB" id="C2E520"/>